<gene>
    <name evidence="4" type="ORF">CEP54_016314</name>
</gene>
<keyword evidence="1" id="KW-0560">Oxidoreductase</keyword>
<dbReference type="Pfam" id="PF08240">
    <property type="entry name" value="ADH_N"/>
    <property type="match status" value="1"/>
</dbReference>
<evidence type="ECO:0000313" key="5">
    <source>
        <dbReference type="Proteomes" id="UP000288168"/>
    </source>
</evidence>
<evidence type="ECO:0000259" key="2">
    <source>
        <dbReference type="Pfam" id="PF00107"/>
    </source>
</evidence>
<evidence type="ECO:0000313" key="4">
    <source>
        <dbReference type="EMBL" id="RSL39485.1"/>
    </source>
</evidence>
<organism evidence="4 5">
    <name type="scientific">Fusarium duplospermum</name>
    <dbReference type="NCBI Taxonomy" id="1325734"/>
    <lineage>
        <taxon>Eukaryota</taxon>
        <taxon>Fungi</taxon>
        <taxon>Dikarya</taxon>
        <taxon>Ascomycota</taxon>
        <taxon>Pezizomycotina</taxon>
        <taxon>Sordariomycetes</taxon>
        <taxon>Hypocreomycetidae</taxon>
        <taxon>Hypocreales</taxon>
        <taxon>Nectriaceae</taxon>
        <taxon>Fusarium</taxon>
        <taxon>Fusarium solani species complex</taxon>
    </lineage>
</organism>
<keyword evidence="5" id="KW-1185">Reference proteome</keyword>
<dbReference type="EMBL" id="NKCI01000622">
    <property type="protein sequence ID" value="RSL39485.1"/>
    <property type="molecule type" value="Genomic_DNA"/>
</dbReference>
<dbReference type="InterPro" id="IPR050129">
    <property type="entry name" value="Zn_alcohol_dh"/>
</dbReference>
<dbReference type="InterPro" id="IPR013149">
    <property type="entry name" value="ADH-like_C"/>
</dbReference>
<protein>
    <submittedName>
        <fullName evidence="4">Uncharacterized protein</fullName>
    </submittedName>
</protein>
<evidence type="ECO:0000256" key="1">
    <source>
        <dbReference type="ARBA" id="ARBA00023002"/>
    </source>
</evidence>
<dbReference type="OrthoDB" id="5407715at2759"/>
<dbReference type="CDD" id="cd05188">
    <property type="entry name" value="MDR"/>
    <property type="match status" value="1"/>
</dbReference>
<dbReference type="InterPro" id="IPR011032">
    <property type="entry name" value="GroES-like_sf"/>
</dbReference>
<comment type="caution">
    <text evidence="4">The sequence shown here is derived from an EMBL/GenBank/DDBJ whole genome shotgun (WGS) entry which is preliminary data.</text>
</comment>
<evidence type="ECO:0000259" key="3">
    <source>
        <dbReference type="Pfam" id="PF08240"/>
    </source>
</evidence>
<proteinExistence type="predicted"/>
<dbReference type="InterPro" id="IPR036291">
    <property type="entry name" value="NAD(P)-bd_dom_sf"/>
</dbReference>
<name>A0A428NFA3_9HYPO</name>
<dbReference type="Gene3D" id="3.40.50.720">
    <property type="entry name" value="NAD(P)-binding Rossmann-like Domain"/>
    <property type="match status" value="1"/>
</dbReference>
<feature type="domain" description="Alcohol dehydrogenase-like N-terminal" evidence="3">
    <location>
        <begin position="34"/>
        <end position="145"/>
    </location>
</feature>
<dbReference type="STRING" id="1325734.A0A428NFA3"/>
<dbReference type="InterPro" id="IPR013154">
    <property type="entry name" value="ADH-like_N"/>
</dbReference>
<dbReference type="GO" id="GO:0016491">
    <property type="term" value="F:oxidoreductase activity"/>
    <property type="evidence" value="ECO:0007669"/>
    <property type="project" value="UniProtKB-KW"/>
</dbReference>
<dbReference type="AlphaFoldDB" id="A0A428NFA3"/>
<dbReference type="Gene3D" id="3.90.180.10">
    <property type="entry name" value="Medium-chain alcohol dehydrogenases, catalytic domain"/>
    <property type="match status" value="1"/>
</dbReference>
<accession>A0A428NFA3</accession>
<dbReference type="SUPFAM" id="SSF51735">
    <property type="entry name" value="NAD(P)-binding Rossmann-fold domains"/>
    <property type="match status" value="1"/>
</dbReference>
<dbReference type="PANTHER" id="PTHR43401">
    <property type="entry name" value="L-THREONINE 3-DEHYDROGENASE"/>
    <property type="match status" value="1"/>
</dbReference>
<dbReference type="Pfam" id="PF00107">
    <property type="entry name" value="ADH_zinc_N"/>
    <property type="match status" value="1"/>
</dbReference>
<feature type="domain" description="Alcohol dehydrogenase-like C-terminal" evidence="2">
    <location>
        <begin position="197"/>
        <end position="332"/>
    </location>
</feature>
<dbReference type="Proteomes" id="UP000288168">
    <property type="component" value="Unassembled WGS sequence"/>
</dbReference>
<reference evidence="4 5" key="1">
    <citation type="submission" date="2017-06" db="EMBL/GenBank/DDBJ databases">
        <title>Comparative genomic analysis of Ambrosia Fusariam Clade fungi.</title>
        <authorList>
            <person name="Stajich J.E."/>
            <person name="Carrillo J."/>
            <person name="Kijimoto T."/>
            <person name="Eskalen A."/>
            <person name="O'Donnell K."/>
            <person name="Kasson M."/>
        </authorList>
    </citation>
    <scope>NUCLEOTIDE SEQUENCE [LARGE SCALE GENOMIC DNA]</scope>
    <source>
        <strain evidence="4 5">NRRL62584</strain>
    </source>
</reference>
<sequence>MASDKPTVNRALWLSSFSEPASVVDLPIPEATAGSAVVQVLAAPIVPYTKAVHAGKVPLLNLSLPLVPSPNAVGRVHAVGPDAIRAKPGDLVYVDATIYGRDDNSVKIMAGHHGGHGPEGQKLMRGEWRDGSLQQFQKIPLENIYALDEERLTNLGYTPAALQSIAYYSVAGGAILESADVKIGNTVVVGPCAGSFGGLAVELALAAGANVIGVGPYEEELEKIAKVLNNPRFQYIVMTGDNDADTAAIIKATPNGLGADVVSDWSPGFLEEPPYLYATARTLKRQGRIVLSGGAANDIRIPYPYMLLKEIEVKGKWMCSRKTIERLISMIEQGLLKVGEDGGSKIDVFTLDEHHEAIEHAAKNGGWRSYTVINPNP</sequence>
<dbReference type="SUPFAM" id="SSF50129">
    <property type="entry name" value="GroES-like"/>
    <property type="match status" value="1"/>
</dbReference>
<dbReference type="PANTHER" id="PTHR43401:SF2">
    <property type="entry name" value="L-THREONINE 3-DEHYDROGENASE"/>
    <property type="match status" value="1"/>
</dbReference>